<evidence type="ECO:0000256" key="3">
    <source>
        <dbReference type="ARBA" id="ARBA00023136"/>
    </source>
</evidence>
<dbReference type="InterPro" id="IPR004995">
    <property type="entry name" value="Spore_Ger"/>
</dbReference>
<accession>A0ABT6H0W9</accession>
<proteinExistence type="inferred from homology"/>
<dbReference type="Pfam" id="PF03323">
    <property type="entry name" value="GerA"/>
    <property type="match status" value="1"/>
</dbReference>
<comment type="similarity">
    <text evidence="2 4">Belongs to the GerABKA family.</text>
</comment>
<feature type="transmembrane region" description="Helical" evidence="6">
    <location>
        <begin position="401"/>
        <end position="419"/>
    </location>
</feature>
<keyword evidence="3 4" id="KW-0472">Membrane</keyword>
<feature type="compositionally biased region" description="Basic residues" evidence="5">
    <location>
        <begin position="530"/>
        <end position="541"/>
    </location>
</feature>
<organism evidence="7 8">
    <name type="scientific">Ectobacillus antri</name>
    <dbReference type="NCBI Taxonomy" id="2486280"/>
    <lineage>
        <taxon>Bacteria</taxon>
        <taxon>Bacillati</taxon>
        <taxon>Bacillota</taxon>
        <taxon>Bacilli</taxon>
        <taxon>Bacillales</taxon>
        <taxon>Bacillaceae</taxon>
        <taxon>Ectobacillus</taxon>
    </lineage>
</organism>
<evidence type="ECO:0000313" key="8">
    <source>
        <dbReference type="Proteomes" id="UP001218246"/>
    </source>
</evidence>
<keyword evidence="8" id="KW-1185">Reference proteome</keyword>
<name>A0ABT6H0W9_9BACI</name>
<reference evidence="7 8" key="1">
    <citation type="submission" date="2023-04" db="EMBL/GenBank/DDBJ databases">
        <title>Ectobacillus antri isolated from activated sludge.</title>
        <authorList>
            <person name="Yan P."/>
            <person name="Liu X."/>
        </authorList>
    </citation>
    <scope>NUCLEOTIDE SEQUENCE [LARGE SCALE GENOMIC DNA]</scope>
    <source>
        <strain evidence="7 8">C18H</strain>
    </source>
</reference>
<evidence type="ECO:0000256" key="6">
    <source>
        <dbReference type="SAM" id="Phobius"/>
    </source>
</evidence>
<dbReference type="PIRSF" id="PIRSF005690">
    <property type="entry name" value="GerBA"/>
    <property type="match status" value="1"/>
</dbReference>
<keyword evidence="6" id="KW-1133">Transmembrane helix</keyword>
<gene>
    <name evidence="7" type="ORF">P6P90_03325</name>
</gene>
<feature type="transmembrane region" description="Helical" evidence="6">
    <location>
        <begin position="456"/>
        <end position="480"/>
    </location>
</feature>
<evidence type="ECO:0000256" key="1">
    <source>
        <dbReference type="ARBA" id="ARBA00004141"/>
    </source>
</evidence>
<evidence type="ECO:0000256" key="5">
    <source>
        <dbReference type="SAM" id="MobiDB-lite"/>
    </source>
</evidence>
<feature type="region of interest" description="Disordered" evidence="5">
    <location>
        <begin position="517"/>
        <end position="541"/>
    </location>
</feature>
<comment type="caution">
    <text evidence="7">The sequence shown here is derived from an EMBL/GenBank/DDBJ whole genome shotgun (WGS) entry which is preliminary data.</text>
</comment>
<comment type="subcellular location">
    <subcellularLocation>
        <location evidence="4">Cell membrane</location>
    </subcellularLocation>
    <subcellularLocation>
        <location evidence="1">Membrane</location>
        <topology evidence="1">Multi-pass membrane protein</topology>
    </subcellularLocation>
</comment>
<protein>
    <submittedName>
        <fullName evidence="7">Spore germination protein</fullName>
    </submittedName>
</protein>
<evidence type="ECO:0000256" key="4">
    <source>
        <dbReference type="PIRNR" id="PIRNR005690"/>
    </source>
</evidence>
<dbReference type="EMBL" id="JARULN010000001">
    <property type="protein sequence ID" value="MDG5753030.1"/>
    <property type="molecule type" value="Genomic_DNA"/>
</dbReference>
<dbReference type="PANTHER" id="PTHR22550">
    <property type="entry name" value="SPORE GERMINATION PROTEIN"/>
    <property type="match status" value="1"/>
</dbReference>
<sequence length="541" mass="61323">MFFRKRRKKQKSLQKHNQVEMFEVKPTQDYVIDHGKTERAKQSIDTNSNEAQVEIDNGELSKQIKKAMNESPDLQIRSLYKESRLITIFFMKGAINEQALHEDVLAIIMKLSAQHITNEELKSNIPISRIQVSHQVTEICSNLMDGWIFIHIQDEQDGLLFNLSQPQYRPLFQSMNEANVLGPKLEFTESLETNAQVLRQLIKDEDLVMESYTLGRRAPKEVRITYMKGIADEENVKTFRERIQSIDVDDILDSSVLIQLIEENVYSLFPQFIMTEQPQRFAYSVLGGRIGVLVNGSPMAVLGPVTFFSFFESTEDLYFRWNVSTFFRLLRFVAVFISMAFTPVYVAALTYHYEVIPSALLVSLGQSRANVPFPPVMEALILEGAIELLREAGARLPTKVGQTIGIVGGIVIGQAAVQAGLTSNILIIAVALSALASFTSPNYVMGTVIRVIRFPLIILAGIAGGVGLTFGLTFLLIHLLKVTSLNRPYLAPIYPWRFRDLTKSIIRIPHLYSTERSSYNNPQDKVKLKENRKKQKKDIDE</sequence>
<dbReference type="RefSeq" id="WP_245999870.1">
    <property type="nucleotide sequence ID" value="NZ_JARRRY010000001.1"/>
</dbReference>
<dbReference type="InterPro" id="IPR050768">
    <property type="entry name" value="UPF0353/GerABKA_families"/>
</dbReference>
<dbReference type="PANTHER" id="PTHR22550:SF5">
    <property type="entry name" value="LEUCINE ZIPPER PROTEIN 4"/>
    <property type="match status" value="1"/>
</dbReference>
<evidence type="ECO:0000313" key="7">
    <source>
        <dbReference type="EMBL" id="MDG5753030.1"/>
    </source>
</evidence>
<feature type="transmembrane region" description="Helical" evidence="6">
    <location>
        <begin position="329"/>
        <end position="351"/>
    </location>
</feature>
<keyword evidence="6" id="KW-0812">Transmembrane</keyword>
<evidence type="ECO:0000256" key="2">
    <source>
        <dbReference type="ARBA" id="ARBA00005278"/>
    </source>
</evidence>
<feature type="transmembrane region" description="Helical" evidence="6">
    <location>
        <begin position="425"/>
        <end position="444"/>
    </location>
</feature>
<dbReference type="Proteomes" id="UP001218246">
    <property type="component" value="Unassembled WGS sequence"/>
</dbReference>